<sequence>MKIAPSILNADIGRMREEVKRIEDAGADWVHVDIMDGHFVPNLTFGANMVEALRPHTKLLIDCHMMVDNPDDYVEALARAGADSMTVHYEAVTHLHRTIQSIQSHGMKACVALNPATPVSVITPILSMLDMVLVMSVNPGFGGQAFIPEVCDKIKELAVYREKIQAHYLIEVDGGVDDHTIKSCKANGADVCVSGSFVYRGDSKAAIDALRQACY</sequence>
<organism evidence="15 17">
    <name type="scientific">Aerococcus christensenii</name>
    <dbReference type="NCBI Taxonomy" id="87541"/>
    <lineage>
        <taxon>Bacteria</taxon>
        <taxon>Bacillati</taxon>
        <taxon>Bacillota</taxon>
        <taxon>Bacilli</taxon>
        <taxon>Lactobacillales</taxon>
        <taxon>Aerococcaceae</taxon>
        <taxon>Aerococcus</taxon>
    </lineage>
</organism>
<keyword evidence="18" id="KW-1185">Reference proteome</keyword>
<accession>A0A133Y2C6</accession>
<dbReference type="GO" id="GO:0004750">
    <property type="term" value="F:D-ribulose-phosphate 3-epimerase activity"/>
    <property type="evidence" value="ECO:0007669"/>
    <property type="project" value="UniProtKB-UniRule"/>
</dbReference>
<keyword evidence="9 10" id="KW-0413">Isomerase</keyword>
<dbReference type="EMBL" id="PKGZ01000001">
    <property type="protein sequence ID" value="PKY92177.1"/>
    <property type="molecule type" value="Genomic_DNA"/>
</dbReference>
<dbReference type="NCBIfam" id="TIGR01163">
    <property type="entry name" value="rpe"/>
    <property type="match status" value="1"/>
</dbReference>
<keyword evidence="8 10" id="KW-0479">Metal-binding</keyword>
<evidence type="ECO:0000256" key="13">
    <source>
        <dbReference type="PIRSR" id="PIRSR001461-2"/>
    </source>
</evidence>
<dbReference type="GO" id="GO:0019323">
    <property type="term" value="P:pentose catabolic process"/>
    <property type="evidence" value="ECO:0007669"/>
    <property type="project" value="UniProtKB-UniRule"/>
</dbReference>
<dbReference type="Proteomes" id="UP000234775">
    <property type="component" value="Unassembled WGS sequence"/>
</dbReference>
<dbReference type="EMBL" id="LSCQ01000027">
    <property type="protein sequence ID" value="KXB37316.1"/>
    <property type="molecule type" value="Genomic_DNA"/>
</dbReference>
<evidence type="ECO:0000256" key="8">
    <source>
        <dbReference type="ARBA" id="ARBA00022723"/>
    </source>
</evidence>
<protein>
    <recommendedName>
        <fullName evidence="7 10">Ribulose-phosphate 3-epimerase</fullName>
        <ecNumber evidence="7 10">5.1.3.1</ecNumber>
    </recommendedName>
</protein>
<evidence type="ECO:0000256" key="10">
    <source>
        <dbReference type="HAMAP-Rule" id="MF_02227"/>
    </source>
</evidence>
<comment type="cofactor">
    <cofactor evidence="5">
        <name>Fe(2+)</name>
        <dbReference type="ChEBI" id="CHEBI:29033"/>
    </cofactor>
</comment>
<evidence type="ECO:0000313" key="18">
    <source>
        <dbReference type="Proteomes" id="UP000234775"/>
    </source>
</evidence>
<evidence type="ECO:0000256" key="3">
    <source>
        <dbReference type="ARBA" id="ARBA00001941"/>
    </source>
</evidence>
<name>A0A133Y2C6_9LACT</name>
<comment type="function">
    <text evidence="10">Catalyzes the reversible epimerization of D-ribulose 5-phosphate to D-xylulose 5-phosphate.</text>
</comment>
<dbReference type="InterPro" id="IPR026019">
    <property type="entry name" value="Ribul_P_3_epim"/>
</dbReference>
<dbReference type="OrthoDB" id="1645589at2"/>
<dbReference type="GO" id="GO:0005737">
    <property type="term" value="C:cytoplasm"/>
    <property type="evidence" value="ECO:0007669"/>
    <property type="project" value="UniProtKB-ARBA"/>
</dbReference>
<dbReference type="GO" id="GO:0006098">
    <property type="term" value="P:pentose-phosphate shunt"/>
    <property type="evidence" value="ECO:0007669"/>
    <property type="project" value="UniProtKB-UniRule"/>
</dbReference>
<dbReference type="RefSeq" id="WP_082715742.1">
    <property type="nucleotide sequence ID" value="NZ_CP118095.1"/>
</dbReference>
<evidence type="ECO:0000256" key="4">
    <source>
        <dbReference type="ARBA" id="ARBA00001947"/>
    </source>
</evidence>
<dbReference type="Gene3D" id="3.20.20.70">
    <property type="entry name" value="Aldolase class I"/>
    <property type="match status" value="1"/>
</dbReference>
<evidence type="ECO:0000256" key="2">
    <source>
        <dbReference type="ARBA" id="ARBA00001936"/>
    </source>
</evidence>
<keyword evidence="13" id="KW-0170">Cobalt</keyword>
<dbReference type="InterPro" id="IPR013785">
    <property type="entry name" value="Aldolase_TIM"/>
</dbReference>
<dbReference type="STRING" id="87541.AWM71_01590"/>
<comment type="cofactor">
    <cofactor evidence="2">
        <name>Mn(2+)</name>
        <dbReference type="ChEBI" id="CHEBI:29035"/>
    </cofactor>
</comment>
<dbReference type="FunFam" id="3.20.20.70:FF:000004">
    <property type="entry name" value="Ribulose-phosphate 3-epimerase"/>
    <property type="match status" value="1"/>
</dbReference>
<comment type="caution">
    <text evidence="15">The sequence shown here is derived from an EMBL/GenBank/DDBJ whole genome shotgun (WGS) entry which is preliminary data.</text>
</comment>
<feature type="binding site" evidence="10">
    <location>
        <begin position="173"/>
        <end position="175"/>
    </location>
    <ligand>
        <name>substrate</name>
    </ligand>
</feature>
<feature type="active site" description="Proton acceptor" evidence="10 12">
    <location>
        <position position="33"/>
    </location>
</feature>
<dbReference type="SUPFAM" id="SSF51366">
    <property type="entry name" value="Ribulose-phoshate binding barrel"/>
    <property type="match status" value="1"/>
</dbReference>
<evidence type="ECO:0000256" key="12">
    <source>
        <dbReference type="PIRSR" id="PIRSR001461-1"/>
    </source>
</evidence>
<dbReference type="PIRSF" id="PIRSF001461">
    <property type="entry name" value="RPE"/>
    <property type="match status" value="1"/>
</dbReference>
<dbReference type="PROSITE" id="PS01085">
    <property type="entry name" value="RIBUL_P_3_EPIMER_1"/>
    <property type="match status" value="1"/>
</dbReference>
<evidence type="ECO:0000256" key="6">
    <source>
        <dbReference type="ARBA" id="ARBA00009541"/>
    </source>
</evidence>
<evidence type="ECO:0000256" key="1">
    <source>
        <dbReference type="ARBA" id="ARBA00001782"/>
    </source>
</evidence>
<feature type="binding site" evidence="10 14">
    <location>
        <position position="6"/>
    </location>
    <ligand>
        <name>substrate</name>
    </ligand>
</feature>
<comment type="similarity">
    <text evidence="6 10 11">Belongs to the ribulose-phosphate 3-epimerase family.</text>
</comment>
<keyword evidence="10 11" id="KW-0119">Carbohydrate metabolism</keyword>
<feature type="binding site" evidence="10 13">
    <location>
        <position position="31"/>
    </location>
    <ligand>
        <name>a divalent metal cation</name>
        <dbReference type="ChEBI" id="CHEBI:60240"/>
    </ligand>
</feature>
<evidence type="ECO:0000256" key="11">
    <source>
        <dbReference type="PIRNR" id="PIRNR001461"/>
    </source>
</evidence>
<dbReference type="HAMAP" id="MF_02227">
    <property type="entry name" value="RPE"/>
    <property type="match status" value="1"/>
</dbReference>
<comment type="cofactor">
    <cofactor evidence="10 13">
        <name>a divalent metal cation</name>
        <dbReference type="ChEBI" id="CHEBI:60240"/>
    </cofactor>
    <text evidence="10 13">Binds 1 divalent metal cation per subunit.</text>
</comment>
<comment type="cofactor">
    <cofactor evidence="3">
        <name>Co(2+)</name>
        <dbReference type="ChEBI" id="CHEBI:48828"/>
    </cofactor>
</comment>
<dbReference type="PANTHER" id="PTHR11749">
    <property type="entry name" value="RIBULOSE-5-PHOSPHATE-3-EPIMERASE"/>
    <property type="match status" value="1"/>
</dbReference>
<feature type="binding site" evidence="10 13">
    <location>
        <position position="64"/>
    </location>
    <ligand>
        <name>a divalent metal cation</name>
        <dbReference type="ChEBI" id="CHEBI:60240"/>
    </ligand>
</feature>
<dbReference type="AlphaFoldDB" id="A0A133Y2C6"/>
<feature type="binding site" evidence="14">
    <location>
        <position position="175"/>
    </location>
    <ligand>
        <name>substrate</name>
    </ligand>
</feature>
<dbReference type="Pfam" id="PF00834">
    <property type="entry name" value="Ribul_P_3_epim"/>
    <property type="match status" value="1"/>
</dbReference>
<feature type="binding site" evidence="10 13">
    <location>
        <position position="173"/>
    </location>
    <ligand>
        <name>a divalent metal cation</name>
        <dbReference type="ChEBI" id="CHEBI:60240"/>
    </ligand>
</feature>
<dbReference type="InterPro" id="IPR000056">
    <property type="entry name" value="Ribul_P_3_epim-like"/>
</dbReference>
<feature type="binding site" evidence="10 14">
    <location>
        <begin position="195"/>
        <end position="196"/>
    </location>
    <ligand>
        <name>substrate</name>
    </ligand>
</feature>
<evidence type="ECO:0000256" key="7">
    <source>
        <dbReference type="ARBA" id="ARBA00013188"/>
    </source>
</evidence>
<dbReference type="CDD" id="cd00429">
    <property type="entry name" value="RPE"/>
    <property type="match status" value="1"/>
</dbReference>
<feature type="binding site" evidence="10 14">
    <location>
        <position position="64"/>
    </location>
    <ligand>
        <name>substrate</name>
    </ligand>
</feature>
<reference evidence="16 18" key="2">
    <citation type="submission" date="2017-12" db="EMBL/GenBank/DDBJ databases">
        <title>Phylogenetic diversity of female urinary microbiome.</title>
        <authorList>
            <person name="Thomas-White K."/>
            <person name="Wolfe A.J."/>
        </authorList>
    </citation>
    <scope>NUCLEOTIDE SEQUENCE [LARGE SCALE GENOMIC DNA]</scope>
    <source>
        <strain evidence="16 18">UMB0844</strain>
    </source>
</reference>
<gene>
    <name evidence="10" type="primary">rpe</name>
    <name evidence="16" type="ORF">CYJ27_01730</name>
    <name evidence="15" type="ORF">HMPREF3187_00582</name>
</gene>
<feature type="binding site" evidence="10 13">
    <location>
        <position position="33"/>
    </location>
    <ligand>
        <name>a divalent metal cation</name>
        <dbReference type="ChEBI" id="CHEBI:60240"/>
    </ligand>
</feature>
<evidence type="ECO:0000256" key="14">
    <source>
        <dbReference type="PIRSR" id="PIRSR001461-3"/>
    </source>
</evidence>
<feature type="active site" description="Proton donor" evidence="10 12">
    <location>
        <position position="173"/>
    </location>
</feature>
<evidence type="ECO:0000313" key="16">
    <source>
        <dbReference type="EMBL" id="PKY92177.1"/>
    </source>
</evidence>
<proteinExistence type="inferred from homology"/>
<dbReference type="GO" id="GO:0046872">
    <property type="term" value="F:metal ion binding"/>
    <property type="evidence" value="ECO:0007669"/>
    <property type="project" value="UniProtKB-UniRule"/>
</dbReference>
<dbReference type="Proteomes" id="UP000070422">
    <property type="component" value="Unassembled WGS sequence"/>
</dbReference>
<comment type="pathway">
    <text evidence="10">Carbohydrate degradation.</text>
</comment>
<dbReference type="PROSITE" id="PS01086">
    <property type="entry name" value="RIBUL_P_3_EPIMER_2"/>
    <property type="match status" value="1"/>
</dbReference>
<evidence type="ECO:0000256" key="9">
    <source>
        <dbReference type="ARBA" id="ARBA00023235"/>
    </source>
</evidence>
<feature type="binding site" evidence="10 14">
    <location>
        <begin position="140"/>
        <end position="143"/>
    </location>
    <ligand>
        <name>substrate</name>
    </ligand>
</feature>
<comment type="catalytic activity">
    <reaction evidence="1 10 11">
        <text>D-ribulose 5-phosphate = D-xylulose 5-phosphate</text>
        <dbReference type="Rhea" id="RHEA:13677"/>
        <dbReference type="ChEBI" id="CHEBI:57737"/>
        <dbReference type="ChEBI" id="CHEBI:58121"/>
        <dbReference type="EC" id="5.1.3.1"/>
    </reaction>
</comment>
<comment type="cofactor">
    <cofactor evidence="4">
        <name>Zn(2+)</name>
        <dbReference type="ChEBI" id="CHEBI:29105"/>
    </cofactor>
</comment>
<evidence type="ECO:0000256" key="5">
    <source>
        <dbReference type="ARBA" id="ARBA00001954"/>
    </source>
</evidence>
<keyword evidence="13" id="KW-0862">Zinc</keyword>
<dbReference type="PATRIC" id="fig|87541.4.peg.583"/>
<evidence type="ECO:0000313" key="15">
    <source>
        <dbReference type="EMBL" id="KXB37316.1"/>
    </source>
</evidence>
<keyword evidence="13" id="KW-0464">Manganese</keyword>
<dbReference type="InterPro" id="IPR011060">
    <property type="entry name" value="RibuloseP-bd_barrel"/>
</dbReference>
<evidence type="ECO:0000313" key="17">
    <source>
        <dbReference type="Proteomes" id="UP000070422"/>
    </source>
</evidence>
<dbReference type="EC" id="5.1.3.1" evidence="7 10"/>
<dbReference type="NCBIfam" id="NF004076">
    <property type="entry name" value="PRK05581.1-4"/>
    <property type="match status" value="1"/>
</dbReference>
<reference evidence="15 17" key="1">
    <citation type="submission" date="2016-01" db="EMBL/GenBank/DDBJ databases">
        <authorList>
            <person name="Oliw E.H."/>
        </authorList>
    </citation>
    <scope>NUCLEOTIDE SEQUENCE [LARGE SCALE GENOMIC DNA]</scope>
    <source>
        <strain evidence="15 17">KA00635</strain>
    </source>
</reference>